<dbReference type="OMA" id="ESENIWL"/>
<dbReference type="Gene3D" id="2.60.120.260">
    <property type="entry name" value="Galactose-binding domain-like"/>
    <property type="match status" value="1"/>
</dbReference>
<dbReference type="PANTHER" id="PTHR13246:SF1">
    <property type="entry name" value="CYTOSOLIC ENDO-BETA-N-ACETYLGLUCOSAMINIDASE"/>
    <property type="match status" value="1"/>
</dbReference>
<dbReference type="InterPro" id="IPR032979">
    <property type="entry name" value="ENGase"/>
</dbReference>
<dbReference type="GO" id="GO:0033925">
    <property type="term" value="F:mannosyl-glycoprotein endo-beta-N-acetylglucosaminidase activity"/>
    <property type="evidence" value="ECO:0007669"/>
    <property type="project" value="UniProtKB-EC"/>
</dbReference>
<dbReference type="RefSeq" id="XP_005708193.1">
    <property type="nucleotide sequence ID" value="XM_005708136.1"/>
</dbReference>
<proteinExistence type="predicted"/>
<dbReference type="EC" id="3.2.1.96" evidence="2"/>
<dbReference type="KEGG" id="gsl:Gasu_10550"/>
<dbReference type="Pfam" id="PF03644">
    <property type="entry name" value="Glyco_hydro_85"/>
    <property type="match status" value="1"/>
</dbReference>
<organism evidence="2 3">
    <name type="scientific">Galdieria sulphuraria</name>
    <name type="common">Red alga</name>
    <dbReference type="NCBI Taxonomy" id="130081"/>
    <lineage>
        <taxon>Eukaryota</taxon>
        <taxon>Rhodophyta</taxon>
        <taxon>Bangiophyceae</taxon>
        <taxon>Galdieriales</taxon>
        <taxon>Galdieriaceae</taxon>
        <taxon>Galdieria</taxon>
    </lineage>
</organism>
<keyword evidence="2" id="KW-0378">Hydrolase</keyword>
<dbReference type="STRING" id="130081.M2Y6L1"/>
<evidence type="ECO:0000259" key="1">
    <source>
        <dbReference type="Pfam" id="PF03644"/>
    </source>
</evidence>
<dbReference type="AlphaFoldDB" id="M2Y6L1"/>
<evidence type="ECO:0000313" key="3">
    <source>
        <dbReference type="Proteomes" id="UP000030680"/>
    </source>
</evidence>
<keyword evidence="3" id="KW-1185">Reference proteome</keyword>
<sequence length="586" mass="67334">MVCEPLRSIEQLLNWDPSQVSESLCSQVSLSDYAIARALEPRQRVLACHDFKGGYLSYEKQPNGKIGQAAELLASRREAFIFRHWVRTNCNYFVPICSFVDIFVYFSHHRVTIPPVCWIESAHRHGTLVLGTFIFEWEEAGRELVLAVMEESRRKRVARQLVHIAKTFGFEGWLFNFEVHLPSRQYVVLIGDLLKQTCDMMKDEIGQHAMVLWYDSVTVEGRLRWQNRLNEQNYYFFERCDGIFTNYHWHPNDVGLSQLSSNGRHFDVFTGIDVFGRGTFGGGGYQSYVAAQVAKQMGTSIALFAFGWTCEAQESGPHVEDNQFRFWEANTQSIGSVFPSRPLWVDLPLETFWETGYGRRSFVEGQQVASSKPYVNLRQQQLQPSYTRAHLYASSSHLCLDFLEISTDYGCGWNSGCSLFFRCKLKGAGWVVHTIAEADIWITKDLLHLRYWLKVSREQANVFTIGFVTSPEGNEGEQCTIAVPGNLSYPTLSNTFRMISCVGAQKPIATKESENIWLETNIQFHKEEWDKHLKDHSIRQVVLMILSSQLPEEEQQECLLTCHLGGIQMQQYNNQEIRSINNLIDS</sequence>
<feature type="domain" description="Cytosolic endo-beta-N-acetylglucosaminidase TIM barrel" evidence="1">
    <location>
        <begin position="91"/>
        <end position="359"/>
    </location>
</feature>
<dbReference type="Gene3D" id="3.20.20.80">
    <property type="entry name" value="Glycosidases"/>
    <property type="match status" value="1"/>
</dbReference>
<dbReference type="GO" id="GO:0005829">
    <property type="term" value="C:cytosol"/>
    <property type="evidence" value="ECO:0007669"/>
    <property type="project" value="UniProtKB-SubCell"/>
</dbReference>
<dbReference type="InterPro" id="IPR005201">
    <property type="entry name" value="TIM_ENGase"/>
</dbReference>
<reference evidence="3" key="1">
    <citation type="journal article" date="2013" name="Science">
        <title>Gene transfer from bacteria and archaea facilitated evolution of an extremophilic eukaryote.</title>
        <authorList>
            <person name="Schonknecht G."/>
            <person name="Chen W.H."/>
            <person name="Ternes C.M."/>
            <person name="Barbier G.G."/>
            <person name="Shrestha R.P."/>
            <person name="Stanke M."/>
            <person name="Brautigam A."/>
            <person name="Baker B.J."/>
            <person name="Banfield J.F."/>
            <person name="Garavito R.M."/>
            <person name="Carr K."/>
            <person name="Wilkerson C."/>
            <person name="Rensing S.A."/>
            <person name="Gagneul D."/>
            <person name="Dickenson N.E."/>
            <person name="Oesterhelt C."/>
            <person name="Lercher M.J."/>
            <person name="Weber A.P."/>
        </authorList>
    </citation>
    <scope>NUCLEOTIDE SEQUENCE [LARGE SCALE GENOMIC DNA]</scope>
    <source>
        <strain evidence="3">074W</strain>
    </source>
</reference>
<name>M2Y6L1_GALSU</name>
<dbReference type="EMBL" id="KB454490">
    <property type="protein sequence ID" value="EME31673.1"/>
    <property type="molecule type" value="Genomic_DNA"/>
</dbReference>
<dbReference type="OrthoDB" id="284473at2759"/>
<accession>M2Y6L1</accession>
<dbReference type="eggNOG" id="KOG2331">
    <property type="taxonomic scope" value="Eukaryota"/>
</dbReference>
<keyword evidence="2" id="KW-0326">Glycosidase</keyword>
<evidence type="ECO:0000313" key="2">
    <source>
        <dbReference type="EMBL" id="EME31673.1"/>
    </source>
</evidence>
<dbReference type="PANTHER" id="PTHR13246">
    <property type="entry name" value="ENDO BETA N-ACETYLGLUCOSAMINIDASE"/>
    <property type="match status" value="1"/>
</dbReference>
<dbReference type="GeneID" id="17090302"/>
<gene>
    <name evidence="2" type="ORF">Gasu_10550</name>
</gene>
<protein>
    <submittedName>
        <fullName evidence="2">Mannosyl-glycoprotein endo-beta-N-acetylglucosaminidase</fullName>
        <ecNumber evidence="2">3.2.1.96</ecNumber>
    </submittedName>
</protein>
<dbReference type="Proteomes" id="UP000030680">
    <property type="component" value="Unassembled WGS sequence"/>
</dbReference>
<dbReference type="Gramene" id="EME31673">
    <property type="protein sequence ID" value="EME31673"/>
    <property type="gene ID" value="Gasu_10550"/>
</dbReference>